<organism evidence="1 2">
    <name type="scientific">Aphis glycines</name>
    <name type="common">Soybean aphid</name>
    <dbReference type="NCBI Taxonomy" id="307491"/>
    <lineage>
        <taxon>Eukaryota</taxon>
        <taxon>Metazoa</taxon>
        <taxon>Ecdysozoa</taxon>
        <taxon>Arthropoda</taxon>
        <taxon>Hexapoda</taxon>
        <taxon>Insecta</taxon>
        <taxon>Pterygota</taxon>
        <taxon>Neoptera</taxon>
        <taxon>Paraneoptera</taxon>
        <taxon>Hemiptera</taxon>
        <taxon>Sternorrhyncha</taxon>
        <taxon>Aphidomorpha</taxon>
        <taxon>Aphidoidea</taxon>
        <taxon>Aphididae</taxon>
        <taxon>Aphidini</taxon>
        <taxon>Aphis</taxon>
        <taxon>Aphis</taxon>
    </lineage>
</organism>
<dbReference type="Proteomes" id="UP000475862">
    <property type="component" value="Unassembled WGS sequence"/>
</dbReference>
<protein>
    <submittedName>
        <fullName evidence="1">Uncharacterized protein</fullName>
    </submittedName>
</protein>
<evidence type="ECO:0000313" key="2">
    <source>
        <dbReference type="Proteomes" id="UP000475862"/>
    </source>
</evidence>
<name>A0A6G0U6H2_APHGL</name>
<gene>
    <name evidence="1" type="ORF">AGLY_001860</name>
</gene>
<dbReference type="EMBL" id="VYZN01000004">
    <property type="protein sequence ID" value="KAE9543882.1"/>
    <property type="molecule type" value="Genomic_DNA"/>
</dbReference>
<keyword evidence="2" id="KW-1185">Reference proteome</keyword>
<accession>A0A6G0U6H2</accession>
<proteinExistence type="predicted"/>
<sequence>MKIMYKMIITKFIARFLAKPLQNIKPEDFSFEDSGKLPDNMHTEICNNNDNNNNNNNNNKIIINNNIIIIYNNNDNNNNNNDNDLIYKLFTIIIILYTPKIIKITAIARQQLYYGRLLNFSVINKSITKDMLYRGRGETTLIISRHQHRAKREQTFHTITAINKSLVILSHCQTDLCSIINIMIFGQEVEVTNRYIHNFEELIVGCTSRFYILFVAYVKELLYKSMDVFVSICLYV</sequence>
<comment type="caution">
    <text evidence="1">The sequence shown here is derived from an EMBL/GenBank/DDBJ whole genome shotgun (WGS) entry which is preliminary data.</text>
</comment>
<dbReference type="AlphaFoldDB" id="A0A6G0U6H2"/>
<evidence type="ECO:0000313" key="1">
    <source>
        <dbReference type="EMBL" id="KAE9543882.1"/>
    </source>
</evidence>
<reference evidence="1 2" key="1">
    <citation type="submission" date="2019-08" db="EMBL/GenBank/DDBJ databases">
        <title>The genome of the soybean aphid Biotype 1, its phylome, world population structure and adaptation to the North American continent.</title>
        <authorList>
            <person name="Giordano R."/>
            <person name="Donthu R.K."/>
            <person name="Hernandez A.G."/>
            <person name="Wright C.L."/>
            <person name="Zimin A.V."/>
        </authorList>
    </citation>
    <scope>NUCLEOTIDE SEQUENCE [LARGE SCALE GENOMIC DNA]</scope>
    <source>
        <tissue evidence="1">Whole aphids</tissue>
    </source>
</reference>